<dbReference type="EMBL" id="JAGGLB010000005">
    <property type="protein sequence ID" value="MBP1990577.1"/>
    <property type="molecule type" value="Genomic_DNA"/>
</dbReference>
<dbReference type="Pfam" id="PF04237">
    <property type="entry name" value="YjbR"/>
    <property type="match status" value="1"/>
</dbReference>
<dbReference type="SUPFAM" id="SSF142906">
    <property type="entry name" value="YjbR-like"/>
    <property type="match status" value="1"/>
</dbReference>
<reference evidence="1 2" key="1">
    <citation type="submission" date="2021-03" db="EMBL/GenBank/DDBJ databases">
        <title>Genomic Encyclopedia of Type Strains, Phase IV (KMG-IV): sequencing the most valuable type-strain genomes for metagenomic binning, comparative biology and taxonomic classification.</title>
        <authorList>
            <person name="Goeker M."/>
        </authorList>
    </citation>
    <scope>NUCLEOTIDE SEQUENCE [LARGE SCALE GENOMIC DNA]</scope>
    <source>
        <strain evidence="1 2">DSM 26048</strain>
    </source>
</reference>
<protein>
    <recommendedName>
        <fullName evidence="3">MmcQ/YjbR family DNA-binding protein</fullName>
    </recommendedName>
</protein>
<sequence>MNREEELREDSLIHQELLERIRRLCLSFPGTSERLSHGAPTFFINEKKSFVQHHTNHHGDGKIAIWFAAPSGLQSMLVESDPEIYFAPAYVAHLGWVGMRLDRNAEWEEIAGVIGDAYLARAPKKYREILMNTFRVVLQRNDN</sequence>
<comment type="caution">
    <text evidence="1">The sequence shown here is derived from an EMBL/GenBank/DDBJ whole genome shotgun (WGS) entry which is preliminary data.</text>
</comment>
<dbReference type="RefSeq" id="WP_209971335.1">
    <property type="nucleotide sequence ID" value="NZ_JAGGLB010000005.1"/>
</dbReference>
<keyword evidence="2" id="KW-1185">Reference proteome</keyword>
<dbReference type="Gene3D" id="3.90.1150.30">
    <property type="match status" value="1"/>
</dbReference>
<accession>A0ABS4ISM7</accession>
<evidence type="ECO:0008006" key="3">
    <source>
        <dbReference type="Google" id="ProtNLM"/>
    </source>
</evidence>
<dbReference type="InterPro" id="IPR058532">
    <property type="entry name" value="YjbR/MT2646/Rv2570-like"/>
</dbReference>
<evidence type="ECO:0000313" key="2">
    <source>
        <dbReference type="Proteomes" id="UP001519287"/>
    </source>
</evidence>
<name>A0ABS4ISM7_9BACL</name>
<dbReference type="InterPro" id="IPR038056">
    <property type="entry name" value="YjbR-like_sf"/>
</dbReference>
<proteinExistence type="predicted"/>
<dbReference type="Proteomes" id="UP001519287">
    <property type="component" value="Unassembled WGS sequence"/>
</dbReference>
<organism evidence="1 2">
    <name type="scientific">Paenibacillus eucommiae</name>
    <dbReference type="NCBI Taxonomy" id="1355755"/>
    <lineage>
        <taxon>Bacteria</taxon>
        <taxon>Bacillati</taxon>
        <taxon>Bacillota</taxon>
        <taxon>Bacilli</taxon>
        <taxon>Bacillales</taxon>
        <taxon>Paenibacillaceae</taxon>
        <taxon>Paenibacillus</taxon>
    </lineage>
</organism>
<gene>
    <name evidence="1" type="ORF">J2Z66_002183</name>
</gene>
<evidence type="ECO:0000313" key="1">
    <source>
        <dbReference type="EMBL" id="MBP1990577.1"/>
    </source>
</evidence>